<feature type="transmembrane region" description="Helical" evidence="7">
    <location>
        <begin position="154"/>
        <end position="176"/>
    </location>
</feature>
<dbReference type="InterPro" id="IPR032816">
    <property type="entry name" value="VTT_dom"/>
</dbReference>
<keyword evidence="5 7" id="KW-1133">Transmembrane helix</keyword>
<sequence length="281" mass="30545">MLTSVPMALGPEWLNPDTLLTDLGGVALWVGALIIFAECGLLLGFFLPGDSLLFTIGLFIGRGDIDFPLWLACLVLTLAAFLGNVVGYEIGRAAGPAIFKKENSKLFKREYVDKTMEFFDHYGPVAIVLARFTPLVRTFITVTAGVGKMDRRKYLTYSAIGAVLWASGITILGKLLGNIPLFRDHIEAGLLLLVVVSVIPMGFEAWRHRSKPATVSPEATAAAAQHSGEEPFLPPAESDPFANSHDQFGQPYAADDATIPSGIPQQHYDPNRPDQGYDGRR</sequence>
<gene>
    <name evidence="10" type="ORF">GCM10022223_23440</name>
</gene>
<evidence type="ECO:0000256" key="8">
    <source>
        <dbReference type="SAM" id="MobiDB-lite"/>
    </source>
</evidence>
<protein>
    <submittedName>
        <fullName evidence="10">VTT domain-containing protein</fullName>
    </submittedName>
</protein>
<evidence type="ECO:0000259" key="9">
    <source>
        <dbReference type="Pfam" id="PF09335"/>
    </source>
</evidence>
<evidence type="ECO:0000313" key="10">
    <source>
        <dbReference type="EMBL" id="GAA3606820.1"/>
    </source>
</evidence>
<evidence type="ECO:0000256" key="2">
    <source>
        <dbReference type="ARBA" id="ARBA00010792"/>
    </source>
</evidence>
<comment type="subcellular location">
    <subcellularLocation>
        <location evidence="1 7">Cell membrane</location>
        <topology evidence="1 7">Multi-pass membrane protein</topology>
    </subcellularLocation>
</comment>
<feature type="region of interest" description="Disordered" evidence="8">
    <location>
        <begin position="216"/>
        <end position="281"/>
    </location>
</feature>
<feature type="transmembrane region" description="Helical" evidence="7">
    <location>
        <begin position="26"/>
        <end position="47"/>
    </location>
</feature>
<dbReference type="Pfam" id="PF09335">
    <property type="entry name" value="VTT_dom"/>
    <property type="match status" value="1"/>
</dbReference>
<evidence type="ECO:0000256" key="6">
    <source>
        <dbReference type="ARBA" id="ARBA00023136"/>
    </source>
</evidence>
<comment type="similarity">
    <text evidence="2 7">Belongs to the DedA family.</text>
</comment>
<accession>A0ABP6ZH25</accession>
<keyword evidence="11" id="KW-1185">Reference proteome</keyword>
<dbReference type="PANTHER" id="PTHR30353">
    <property type="entry name" value="INNER MEMBRANE PROTEIN DEDA-RELATED"/>
    <property type="match status" value="1"/>
</dbReference>
<evidence type="ECO:0000256" key="4">
    <source>
        <dbReference type="ARBA" id="ARBA00022692"/>
    </source>
</evidence>
<comment type="caution">
    <text evidence="10">The sequence shown here is derived from an EMBL/GenBank/DDBJ whole genome shotgun (WGS) entry which is preliminary data.</text>
</comment>
<feature type="transmembrane region" description="Helical" evidence="7">
    <location>
        <begin position="188"/>
        <end position="206"/>
    </location>
</feature>
<feature type="transmembrane region" description="Helical" evidence="7">
    <location>
        <begin position="67"/>
        <end position="86"/>
    </location>
</feature>
<proteinExistence type="inferred from homology"/>
<evidence type="ECO:0000313" key="11">
    <source>
        <dbReference type="Proteomes" id="UP001501074"/>
    </source>
</evidence>
<feature type="domain" description="VTT" evidence="9">
    <location>
        <begin position="47"/>
        <end position="174"/>
    </location>
</feature>
<feature type="compositionally biased region" description="Basic and acidic residues" evidence="8">
    <location>
        <begin position="269"/>
        <end position="281"/>
    </location>
</feature>
<keyword evidence="4 7" id="KW-0812">Transmembrane</keyword>
<keyword evidence="3 7" id="KW-1003">Cell membrane</keyword>
<keyword evidence="6 7" id="KW-0472">Membrane</keyword>
<evidence type="ECO:0000256" key="1">
    <source>
        <dbReference type="ARBA" id="ARBA00004651"/>
    </source>
</evidence>
<evidence type="ECO:0000256" key="5">
    <source>
        <dbReference type="ARBA" id="ARBA00022989"/>
    </source>
</evidence>
<name>A0ABP6ZH25_9ACTN</name>
<feature type="transmembrane region" description="Helical" evidence="7">
    <location>
        <begin position="122"/>
        <end position="142"/>
    </location>
</feature>
<organism evidence="10 11">
    <name type="scientific">Kineosporia mesophila</name>
    <dbReference type="NCBI Taxonomy" id="566012"/>
    <lineage>
        <taxon>Bacteria</taxon>
        <taxon>Bacillati</taxon>
        <taxon>Actinomycetota</taxon>
        <taxon>Actinomycetes</taxon>
        <taxon>Kineosporiales</taxon>
        <taxon>Kineosporiaceae</taxon>
        <taxon>Kineosporia</taxon>
    </lineage>
</organism>
<dbReference type="PANTHER" id="PTHR30353:SF0">
    <property type="entry name" value="TRANSMEMBRANE PROTEIN"/>
    <property type="match status" value="1"/>
</dbReference>
<dbReference type="Proteomes" id="UP001501074">
    <property type="component" value="Unassembled WGS sequence"/>
</dbReference>
<reference evidence="11" key="1">
    <citation type="journal article" date="2019" name="Int. J. Syst. Evol. Microbiol.">
        <title>The Global Catalogue of Microorganisms (GCM) 10K type strain sequencing project: providing services to taxonomists for standard genome sequencing and annotation.</title>
        <authorList>
            <consortium name="The Broad Institute Genomics Platform"/>
            <consortium name="The Broad Institute Genome Sequencing Center for Infectious Disease"/>
            <person name="Wu L."/>
            <person name="Ma J."/>
        </authorList>
    </citation>
    <scope>NUCLEOTIDE SEQUENCE [LARGE SCALE GENOMIC DNA]</scope>
    <source>
        <strain evidence="11">JCM 16902</strain>
    </source>
</reference>
<dbReference type="EMBL" id="BAAAZO010000003">
    <property type="protein sequence ID" value="GAA3606820.1"/>
    <property type="molecule type" value="Genomic_DNA"/>
</dbReference>
<evidence type="ECO:0000256" key="7">
    <source>
        <dbReference type="RuleBase" id="RU367016"/>
    </source>
</evidence>
<dbReference type="RefSeq" id="WP_231488250.1">
    <property type="nucleotide sequence ID" value="NZ_BAAAZO010000003.1"/>
</dbReference>
<dbReference type="InterPro" id="IPR032818">
    <property type="entry name" value="DedA-like"/>
</dbReference>
<evidence type="ECO:0000256" key="3">
    <source>
        <dbReference type="ARBA" id="ARBA00022475"/>
    </source>
</evidence>